<evidence type="ECO:0000256" key="4">
    <source>
        <dbReference type="ARBA" id="ARBA00022840"/>
    </source>
</evidence>
<feature type="domain" description="ABC transmembrane type-1" evidence="10">
    <location>
        <begin position="20"/>
        <end position="297"/>
    </location>
</feature>
<evidence type="ECO:0000256" key="5">
    <source>
        <dbReference type="ARBA" id="ARBA00022989"/>
    </source>
</evidence>
<dbReference type="InterPro" id="IPR011527">
    <property type="entry name" value="ABC1_TM_dom"/>
</dbReference>
<dbReference type="InterPro" id="IPR027417">
    <property type="entry name" value="P-loop_NTPase"/>
</dbReference>
<evidence type="ECO:0000256" key="3">
    <source>
        <dbReference type="ARBA" id="ARBA00022741"/>
    </source>
</evidence>
<comment type="caution">
    <text evidence="11">The sequence shown here is derived from an EMBL/GenBank/DDBJ whole genome shotgun (WGS) entry which is preliminary data.</text>
</comment>
<evidence type="ECO:0000259" key="9">
    <source>
        <dbReference type="PROSITE" id="PS50893"/>
    </source>
</evidence>
<dbReference type="PANTHER" id="PTHR24221:SF590">
    <property type="entry name" value="COMPONENT LINKED WITH THE ASSEMBLY OF CYTOCHROME' TRANSPORT TRANSMEMBRANE ATP-BINDING PROTEIN ABC TRANSPORTER CYDD-RELATED"/>
    <property type="match status" value="1"/>
</dbReference>
<dbReference type="SUPFAM" id="SSF90123">
    <property type="entry name" value="ABC transporter transmembrane region"/>
    <property type="match status" value="1"/>
</dbReference>
<feature type="transmembrane region" description="Helical" evidence="8">
    <location>
        <begin position="234"/>
        <end position="259"/>
    </location>
</feature>
<dbReference type="SMART" id="SM00382">
    <property type="entry name" value="AAA"/>
    <property type="match status" value="1"/>
</dbReference>
<dbReference type="PROSITE" id="PS50893">
    <property type="entry name" value="ABC_TRANSPORTER_2"/>
    <property type="match status" value="1"/>
</dbReference>
<gene>
    <name evidence="11" type="primary">cydD</name>
    <name evidence="11" type="ORF">AUCHE_16_00540</name>
</gene>
<proteinExistence type="predicted"/>
<evidence type="ECO:0000313" key="12">
    <source>
        <dbReference type="Proteomes" id="UP000008495"/>
    </source>
</evidence>
<evidence type="ECO:0000256" key="6">
    <source>
        <dbReference type="ARBA" id="ARBA00023136"/>
    </source>
</evidence>
<evidence type="ECO:0000256" key="2">
    <source>
        <dbReference type="ARBA" id="ARBA00022692"/>
    </source>
</evidence>
<dbReference type="InterPro" id="IPR003439">
    <property type="entry name" value="ABC_transporter-like_ATP-bd"/>
</dbReference>
<dbReference type="RefSeq" id="WP_006503393.1">
    <property type="nucleotide sequence ID" value="NZ_BAGZ01000016.1"/>
</dbReference>
<feature type="compositionally biased region" description="Low complexity" evidence="7">
    <location>
        <begin position="315"/>
        <end position="333"/>
    </location>
</feature>
<feature type="transmembrane region" description="Helical" evidence="8">
    <location>
        <begin position="56"/>
        <end position="74"/>
    </location>
</feature>
<dbReference type="GO" id="GO:0140359">
    <property type="term" value="F:ABC-type transporter activity"/>
    <property type="evidence" value="ECO:0007669"/>
    <property type="project" value="InterPro"/>
</dbReference>
<dbReference type="PANTHER" id="PTHR24221">
    <property type="entry name" value="ATP-BINDING CASSETTE SUB-FAMILY B"/>
    <property type="match status" value="1"/>
</dbReference>
<dbReference type="STRING" id="100225.SAMN05421595_2289"/>
<dbReference type="PROSITE" id="PS50929">
    <property type="entry name" value="ABC_TM1F"/>
    <property type="match status" value="1"/>
</dbReference>
<feature type="domain" description="ABC transporter" evidence="9">
    <location>
        <begin position="336"/>
        <end position="539"/>
    </location>
</feature>
<dbReference type="PROSITE" id="PS00211">
    <property type="entry name" value="ABC_TRANSPORTER_1"/>
    <property type="match status" value="1"/>
</dbReference>
<protein>
    <submittedName>
        <fullName evidence="11">ABC transporter permease/ATP-binding protein CydD</fullName>
    </submittedName>
</protein>
<keyword evidence="2 8" id="KW-0812">Transmembrane</keyword>
<dbReference type="OrthoDB" id="3237158at2"/>
<name>K6UN29_9MICO</name>
<dbReference type="InterPro" id="IPR003593">
    <property type="entry name" value="AAA+_ATPase"/>
</dbReference>
<dbReference type="Pfam" id="PF00005">
    <property type="entry name" value="ABC_tran"/>
    <property type="match status" value="1"/>
</dbReference>
<keyword evidence="6 8" id="KW-0472">Membrane</keyword>
<dbReference type="AlphaFoldDB" id="K6UN29"/>
<dbReference type="InterPro" id="IPR036640">
    <property type="entry name" value="ABC1_TM_sf"/>
</dbReference>
<dbReference type="Gene3D" id="1.20.1560.10">
    <property type="entry name" value="ABC transporter type 1, transmembrane domain"/>
    <property type="match status" value="1"/>
</dbReference>
<keyword evidence="3" id="KW-0547">Nucleotide-binding</keyword>
<sequence>MKPFDPRLLSLVPDCRAGIVGLFACGALQGAAAIGQAFAISALVVALVDGRDWHTAALWTVVAFVIRAVAAGAAESIAARTGTTVSTAVRHLLSERFLARGATGRTDGPRLLTLATQGSTSIEPYVARYLPTLANAVVLPPAAILAMLILDVPTGLIPVLTVPLLPLFAALIGATTAEATNRRWRTLTRLSGHFLDVMRGLPTLVSYGRAERQQETIRQVSHDHRRATVATLKLAFLSSAALELLATISVAIVAVWVGIQLAHGDMQLSLAMPLILLAPEAYWPIRRVGAEFHNAADGAAALEQVYAQIESTPTSESAAGGSPEPAGASASAPRGVRLTGVGYAYRADGDPVIVGLDAELPGPGLTVVTGLSGAGKTTLLELIAGLRAPDSGSVDAGPAHLVTQRPFLTDGTLRENLLWGTDHVDGQMLSDGHLRKVLADVGLASMVRTLPEGLNTRIGDDGFGLSAGQRARLALARAVLADPQLLLLDEPTAHLDAASEELVDELIVGLSTTRTVVTVTHRDGLLARADHHLVLGGAA</sequence>
<dbReference type="Gene3D" id="3.40.50.300">
    <property type="entry name" value="P-loop containing nucleotide triphosphate hydrolases"/>
    <property type="match status" value="1"/>
</dbReference>
<keyword evidence="12" id="KW-1185">Reference proteome</keyword>
<dbReference type="GO" id="GO:0005524">
    <property type="term" value="F:ATP binding"/>
    <property type="evidence" value="ECO:0007669"/>
    <property type="project" value="UniProtKB-KW"/>
</dbReference>
<comment type="subcellular location">
    <subcellularLocation>
        <location evidence="1">Cell membrane</location>
        <topology evidence="1">Multi-pass membrane protein</topology>
    </subcellularLocation>
</comment>
<evidence type="ECO:0000256" key="8">
    <source>
        <dbReference type="SAM" id="Phobius"/>
    </source>
</evidence>
<dbReference type="SUPFAM" id="SSF52540">
    <property type="entry name" value="P-loop containing nucleoside triphosphate hydrolases"/>
    <property type="match status" value="1"/>
</dbReference>
<dbReference type="InterPro" id="IPR039421">
    <property type="entry name" value="Type_1_exporter"/>
</dbReference>
<evidence type="ECO:0000256" key="7">
    <source>
        <dbReference type="SAM" id="MobiDB-lite"/>
    </source>
</evidence>
<dbReference type="GO" id="GO:0005886">
    <property type="term" value="C:plasma membrane"/>
    <property type="evidence" value="ECO:0007669"/>
    <property type="project" value="UniProtKB-SubCell"/>
</dbReference>
<dbReference type="GO" id="GO:0042883">
    <property type="term" value="P:cysteine transport"/>
    <property type="evidence" value="ECO:0007669"/>
    <property type="project" value="InterPro"/>
</dbReference>
<organism evidence="11 12">
    <name type="scientific">Austwickia chelonae NBRC 105200</name>
    <dbReference type="NCBI Taxonomy" id="1184607"/>
    <lineage>
        <taxon>Bacteria</taxon>
        <taxon>Bacillati</taxon>
        <taxon>Actinomycetota</taxon>
        <taxon>Actinomycetes</taxon>
        <taxon>Micrococcales</taxon>
        <taxon>Dermatophilaceae</taxon>
        <taxon>Austwickia</taxon>
    </lineage>
</organism>
<dbReference type="Pfam" id="PF00664">
    <property type="entry name" value="ABC_membrane"/>
    <property type="match status" value="1"/>
</dbReference>
<feature type="transmembrane region" description="Helical" evidence="8">
    <location>
        <begin position="156"/>
        <end position="177"/>
    </location>
</feature>
<keyword evidence="5 8" id="KW-1133">Transmembrane helix</keyword>
<dbReference type="CDD" id="cd03228">
    <property type="entry name" value="ABCC_MRP_Like"/>
    <property type="match status" value="1"/>
</dbReference>
<feature type="transmembrane region" description="Helical" evidence="8">
    <location>
        <begin position="129"/>
        <end position="150"/>
    </location>
</feature>
<dbReference type="eggNOG" id="COG4988">
    <property type="taxonomic scope" value="Bacteria"/>
</dbReference>
<feature type="region of interest" description="Disordered" evidence="7">
    <location>
        <begin position="312"/>
        <end position="333"/>
    </location>
</feature>
<evidence type="ECO:0000313" key="11">
    <source>
        <dbReference type="EMBL" id="GAB78636.1"/>
    </source>
</evidence>
<evidence type="ECO:0000259" key="10">
    <source>
        <dbReference type="PROSITE" id="PS50929"/>
    </source>
</evidence>
<dbReference type="EMBL" id="BAGZ01000016">
    <property type="protein sequence ID" value="GAB78636.1"/>
    <property type="molecule type" value="Genomic_DNA"/>
</dbReference>
<keyword evidence="4 11" id="KW-0067">ATP-binding</keyword>
<evidence type="ECO:0000256" key="1">
    <source>
        <dbReference type="ARBA" id="ARBA00004651"/>
    </source>
</evidence>
<accession>K6UN29</accession>
<dbReference type="GO" id="GO:0016887">
    <property type="term" value="F:ATP hydrolysis activity"/>
    <property type="evidence" value="ECO:0007669"/>
    <property type="project" value="InterPro"/>
</dbReference>
<dbReference type="Proteomes" id="UP000008495">
    <property type="component" value="Unassembled WGS sequence"/>
</dbReference>
<dbReference type="InterPro" id="IPR017871">
    <property type="entry name" value="ABC_transporter-like_CS"/>
</dbReference>
<dbReference type="CDD" id="cd18584">
    <property type="entry name" value="ABC_6TM_AarD_CydD"/>
    <property type="match status" value="1"/>
</dbReference>
<dbReference type="InterPro" id="IPR014216">
    <property type="entry name" value="ABC_transptr_CydD"/>
</dbReference>
<reference evidence="11 12" key="1">
    <citation type="submission" date="2012-08" db="EMBL/GenBank/DDBJ databases">
        <title>Whole genome shotgun sequence of Austwickia chelonae NBRC 105200.</title>
        <authorList>
            <person name="Yoshida I."/>
            <person name="Hosoyama A."/>
            <person name="Tsuchikane K."/>
            <person name="Katsumata H."/>
            <person name="Ando Y."/>
            <person name="Ohji S."/>
            <person name="Hamada M."/>
            <person name="Tamura T."/>
            <person name="Yamazoe A."/>
            <person name="Yamazaki S."/>
            <person name="Fujita N."/>
        </authorList>
    </citation>
    <scope>NUCLEOTIDE SEQUENCE [LARGE SCALE GENOMIC DNA]</scope>
    <source>
        <strain evidence="11 12">NBRC 105200</strain>
    </source>
</reference>
<dbReference type="NCBIfam" id="TIGR02857">
    <property type="entry name" value="CydD"/>
    <property type="match status" value="1"/>
</dbReference>